<feature type="transmembrane region" description="Helical" evidence="7">
    <location>
        <begin position="98"/>
        <end position="124"/>
    </location>
</feature>
<dbReference type="Gene3D" id="3.30.70.1450">
    <property type="entry name" value="Regulator of K+ conductance, C-terminal domain"/>
    <property type="match status" value="1"/>
</dbReference>
<comment type="subcellular location">
    <subcellularLocation>
        <location evidence="1">Membrane</location>
        <topology evidence="1">Multi-pass membrane protein</topology>
    </subcellularLocation>
</comment>
<evidence type="ECO:0000256" key="6">
    <source>
        <dbReference type="ARBA" id="ARBA00023136"/>
    </source>
</evidence>
<feature type="transmembrane region" description="Helical" evidence="7">
    <location>
        <begin position="27"/>
        <end position="45"/>
    </location>
</feature>
<keyword evidence="6 7" id="KW-0472">Membrane</keyword>
<feature type="transmembrane region" description="Helical" evidence="7">
    <location>
        <begin position="57"/>
        <end position="78"/>
    </location>
</feature>
<dbReference type="InterPro" id="IPR051679">
    <property type="entry name" value="DASS-Related_Transporters"/>
</dbReference>
<feature type="transmembrane region" description="Helical" evidence="7">
    <location>
        <begin position="434"/>
        <end position="453"/>
    </location>
</feature>
<evidence type="ECO:0000259" key="8">
    <source>
        <dbReference type="Pfam" id="PF03600"/>
    </source>
</evidence>
<dbReference type="GO" id="GO:0005886">
    <property type="term" value="C:plasma membrane"/>
    <property type="evidence" value="ECO:0007669"/>
    <property type="project" value="TreeGrafter"/>
</dbReference>
<reference evidence="9" key="1">
    <citation type="submission" date="2024-05" db="EMBL/GenBank/DDBJ databases">
        <title>The Natural Products Discovery Center: Release of the First 8490 Sequenced Strains for Exploring Actinobacteria Biosynthetic Diversity.</title>
        <authorList>
            <person name="Kalkreuter E."/>
            <person name="Kautsar S.A."/>
            <person name="Yang D."/>
            <person name="Bader C.D."/>
            <person name="Teijaro C.N."/>
            <person name="Fluegel L."/>
            <person name="Davis C.M."/>
            <person name="Simpson J.R."/>
            <person name="Lauterbach L."/>
            <person name="Steele A.D."/>
            <person name="Gui C."/>
            <person name="Meng S."/>
            <person name="Li G."/>
            <person name="Viehrig K."/>
            <person name="Ye F."/>
            <person name="Su P."/>
            <person name="Kiefer A.F."/>
            <person name="Nichols A."/>
            <person name="Cepeda A.J."/>
            <person name="Yan W."/>
            <person name="Fan B."/>
            <person name="Jiang Y."/>
            <person name="Adhikari A."/>
            <person name="Zheng C.-J."/>
            <person name="Schuster L."/>
            <person name="Cowan T.M."/>
            <person name="Smanski M.J."/>
            <person name="Chevrette M.G."/>
            <person name="de Carvalho L.P.S."/>
            <person name="Shen B."/>
        </authorList>
    </citation>
    <scope>NUCLEOTIDE SEQUENCE</scope>
    <source>
        <strain evidence="9">NPDC080035</strain>
    </source>
</reference>
<dbReference type="GO" id="GO:0006813">
    <property type="term" value="P:potassium ion transport"/>
    <property type="evidence" value="ECO:0007669"/>
    <property type="project" value="InterPro"/>
</dbReference>
<protein>
    <submittedName>
        <fullName evidence="9">SLC13 family permease</fullName>
    </submittedName>
</protein>
<keyword evidence="2" id="KW-0813">Transport</keyword>
<evidence type="ECO:0000256" key="4">
    <source>
        <dbReference type="ARBA" id="ARBA00022737"/>
    </source>
</evidence>
<feature type="transmembrane region" description="Helical" evidence="7">
    <location>
        <begin position="175"/>
        <end position="196"/>
    </location>
</feature>
<dbReference type="PANTHER" id="PTHR43652:SF2">
    <property type="entry name" value="BASIC AMINO ACID ANTIPORTER YFCC-RELATED"/>
    <property type="match status" value="1"/>
</dbReference>
<proteinExistence type="predicted"/>
<evidence type="ECO:0000256" key="1">
    <source>
        <dbReference type="ARBA" id="ARBA00004141"/>
    </source>
</evidence>
<sequence length="604" mass="62573">MTPHIAITLAVILTAMGFFIWNRVPAAVVAIGASLVLFFTGVISVQETLSGFGDPVVILIVALLAIAVGLENAGVGVWAGQLLLQRTGTNPTVRLVAIMLAAAIFSGLIGMNGAVAAMLPIAVLVAVRTDTAPSRLMIPLAFACLTGAKLTLLGSPVNVIAATQADEAGVGHIGFFEWALLGIPLLAGTIAITALLGKRLLPERHSASIPADLSRHAVTLVEQYKLDDGLHWLRVRDTSPLVGRPPADVDLAAYPGLALVTVLQSDGASPVTRGSIAIDDQVLVRGDEGEIGRLAGALHLGLRPPTETASVAGSLVGRDVGLAEVVIPQRSAMIGRSVFPGMTTDDGGMQILAVQRGGDDVRDVPVDLQAGDHLLLQGSWTALDTHLADPQLLVVDSPDVVKRQTVALGRGAPAAIGILVLLVVLLAFDLVPPAIAAVLCAALMVVFRVVKLPDLFHRIDWNTPILIGAMIPPAIAMMTSGAAALIGDYVVTALGAAGPYAVLAGLFLVSALISQFISNTSAALVMIPIGLATAYELGVSALPMMLAVAMGASASFLTPFANGVSLMVYGPGGYRFGDFWRLGLVVLAWTLIVSVVVIPLVWHF</sequence>
<evidence type="ECO:0000256" key="7">
    <source>
        <dbReference type="SAM" id="Phobius"/>
    </source>
</evidence>
<feature type="transmembrane region" description="Helical" evidence="7">
    <location>
        <begin position="544"/>
        <end position="570"/>
    </location>
</feature>
<dbReference type="InterPro" id="IPR036721">
    <property type="entry name" value="RCK_C_sf"/>
</dbReference>
<dbReference type="RefSeq" id="WP_348787341.1">
    <property type="nucleotide sequence ID" value="NZ_CP157390.1"/>
</dbReference>
<dbReference type="AlphaFoldDB" id="A0AAU7GB32"/>
<accession>A0AAU7GB32</accession>
<dbReference type="EMBL" id="CP157390">
    <property type="protein sequence ID" value="XBM47368.1"/>
    <property type="molecule type" value="Genomic_DNA"/>
</dbReference>
<dbReference type="SUPFAM" id="SSF116726">
    <property type="entry name" value="TrkA C-terminal domain-like"/>
    <property type="match status" value="2"/>
</dbReference>
<dbReference type="InterPro" id="IPR004680">
    <property type="entry name" value="Cit_transptr-like_dom"/>
</dbReference>
<evidence type="ECO:0000313" key="9">
    <source>
        <dbReference type="EMBL" id="XBM47368.1"/>
    </source>
</evidence>
<feature type="transmembrane region" description="Helical" evidence="7">
    <location>
        <begin position="136"/>
        <end position="155"/>
    </location>
</feature>
<feature type="domain" description="Citrate transporter-like" evidence="8">
    <location>
        <begin position="18"/>
        <end position="551"/>
    </location>
</feature>
<gene>
    <name evidence="9" type="ORF">AAME72_14935</name>
</gene>
<dbReference type="Pfam" id="PF03600">
    <property type="entry name" value="CitMHS"/>
    <property type="match status" value="1"/>
</dbReference>
<dbReference type="GO" id="GO:0055085">
    <property type="term" value="P:transmembrane transport"/>
    <property type="evidence" value="ECO:0007669"/>
    <property type="project" value="InterPro"/>
</dbReference>
<evidence type="ECO:0000256" key="3">
    <source>
        <dbReference type="ARBA" id="ARBA00022692"/>
    </source>
</evidence>
<keyword evidence="3 7" id="KW-0812">Transmembrane</keyword>
<dbReference type="PANTHER" id="PTHR43652">
    <property type="entry name" value="BASIC AMINO ACID ANTIPORTER YFCC-RELATED"/>
    <property type="match status" value="1"/>
</dbReference>
<keyword evidence="4" id="KW-0677">Repeat</keyword>
<evidence type="ECO:0000256" key="2">
    <source>
        <dbReference type="ARBA" id="ARBA00022448"/>
    </source>
</evidence>
<feature type="transmembrane region" description="Helical" evidence="7">
    <location>
        <begin position="465"/>
        <end position="487"/>
    </location>
</feature>
<feature type="transmembrane region" description="Helical" evidence="7">
    <location>
        <begin position="582"/>
        <end position="602"/>
    </location>
</feature>
<feature type="transmembrane region" description="Helical" evidence="7">
    <location>
        <begin position="411"/>
        <end position="428"/>
    </location>
</feature>
<keyword evidence="5 7" id="KW-1133">Transmembrane helix</keyword>
<name>A0AAU7GB32_9MICO</name>
<evidence type="ECO:0000256" key="5">
    <source>
        <dbReference type="ARBA" id="ARBA00022989"/>
    </source>
</evidence>
<feature type="transmembrane region" description="Helical" evidence="7">
    <location>
        <begin position="520"/>
        <end position="538"/>
    </location>
</feature>
<organism evidence="9">
    <name type="scientific">Leifsonia sp. NPDC080035</name>
    <dbReference type="NCBI Taxonomy" id="3143936"/>
    <lineage>
        <taxon>Bacteria</taxon>
        <taxon>Bacillati</taxon>
        <taxon>Actinomycetota</taxon>
        <taxon>Actinomycetes</taxon>
        <taxon>Micrococcales</taxon>
        <taxon>Microbacteriaceae</taxon>
        <taxon>Leifsonia</taxon>
    </lineage>
</organism>
<feature type="transmembrane region" description="Helical" evidence="7">
    <location>
        <begin position="493"/>
        <end position="513"/>
    </location>
</feature>